<sequence>MLLLPCNTSSLGCRKRQGVVFNQHSPNYP</sequence>
<organism evidence="1">
    <name type="scientific">Rhizophora mucronata</name>
    <name type="common">Asiatic mangrove</name>
    <dbReference type="NCBI Taxonomy" id="61149"/>
    <lineage>
        <taxon>Eukaryota</taxon>
        <taxon>Viridiplantae</taxon>
        <taxon>Streptophyta</taxon>
        <taxon>Embryophyta</taxon>
        <taxon>Tracheophyta</taxon>
        <taxon>Spermatophyta</taxon>
        <taxon>Magnoliopsida</taxon>
        <taxon>eudicotyledons</taxon>
        <taxon>Gunneridae</taxon>
        <taxon>Pentapetalae</taxon>
        <taxon>rosids</taxon>
        <taxon>fabids</taxon>
        <taxon>Malpighiales</taxon>
        <taxon>Rhizophoraceae</taxon>
        <taxon>Rhizophora</taxon>
    </lineage>
</organism>
<proteinExistence type="predicted"/>
<reference evidence="1" key="1">
    <citation type="submission" date="2018-02" db="EMBL/GenBank/DDBJ databases">
        <title>Rhizophora mucronata_Transcriptome.</title>
        <authorList>
            <person name="Meera S.P."/>
            <person name="Sreeshan A."/>
            <person name="Augustine A."/>
        </authorList>
    </citation>
    <scope>NUCLEOTIDE SEQUENCE</scope>
    <source>
        <tissue evidence="1">Leaf</tissue>
    </source>
</reference>
<accession>A0A2P2PTH7</accession>
<name>A0A2P2PTH7_RHIMU</name>
<dbReference type="EMBL" id="GGEC01077521">
    <property type="protein sequence ID" value="MBX58005.1"/>
    <property type="molecule type" value="Transcribed_RNA"/>
</dbReference>
<protein>
    <submittedName>
        <fullName evidence="1">Uncharacterized protein</fullName>
    </submittedName>
</protein>
<dbReference type="AlphaFoldDB" id="A0A2P2PTH7"/>
<evidence type="ECO:0000313" key="1">
    <source>
        <dbReference type="EMBL" id="MBX58005.1"/>
    </source>
</evidence>